<dbReference type="InterPro" id="IPR001796">
    <property type="entry name" value="DHFR_dom"/>
</dbReference>
<keyword evidence="10" id="KW-1185">Reference proteome</keyword>
<dbReference type="UniPathway" id="UPA00077">
    <property type="reaction ID" value="UER00158"/>
</dbReference>
<comment type="pathway">
    <text evidence="1">Cofactor biosynthesis; tetrahydrofolate biosynthesis; 5,6,7,8-tetrahydrofolate from 7,8-dihydrofolate: step 1/1.</text>
</comment>
<evidence type="ECO:0000256" key="5">
    <source>
        <dbReference type="ARBA" id="ARBA00022857"/>
    </source>
</evidence>
<dbReference type="GO" id="GO:0050661">
    <property type="term" value="F:NADP binding"/>
    <property type="evidence" value="ECO:0007669"/>
    <property type="project" value="InterPro"/>
</dbReference>
<name>A0A1Y1YNS4_9PLEO</name>
<keyword evidence="5" id="KW-0521">NADP</keyword>
<dbReference type="Gene3D" id="3.40.430.10">
    <property type="entry name" value="Dihydrofolate Reductase, subunit A"/>
    <property type="match status" value="1"/>
</dbReference>
<dbReference type="AlphaFoldDB" id="A0A1Y1YNS4"/>
<evidence type="ECO:0000313" key="9">
    <source>
        <dbReference type="EMBL" id="ORX99416.1"/>
    </source>
</evidence>
<evidence type="ECO:0000313" key="10">
    <source>
        <dbReference type="Proteomes" id="UP000193144"/>
    </source>
</evidence>
<evidence type="ECO:0000256" key="1">
    <source>
        <dbReference type="ARBA" id="ARBA00004903"/>
    </source>
</evidence>
<dbReference type="OrthoDB" id="414698at2759"/>
<organism evidence="9 10">
    <name type="scientific">Clohesyomyces aquaticus</name>
    <dbReference type="NCBI Taxonomy" id="1231657"/>
    <lineage>
        <taxon>Eukaryota</taxon>
        <taxon>Fungi</taxon>
        <taxon>Dikarya</taxon>
        <taxon>Ascomycota</taxon>
        <taxon>Pezizomycotina</taxon>
        <taxon>Dothideomycetes</taxon>
        <taxon>Pleosporomycetidae</taxon>
        <taxon>Pleosporales</taxon>
        <taxon>Lindgomycetaceae</taxon>
        <taxon>Clohesyomyces</taxon>
    </lineage>
</organism>
<feature type="domain" description="DHFR" evidence="8">
    <location>
        <begin position="17"/>
        <end position="223"/>
    </location>
</feature>
<dbReference type="PROSITE" id="PS00075">
    <property type="entry name" value="DHFR_1"/>
    <property type="match status" value="1"/>
</dbReference>
<dbReference type="PRINTS" id="PR00070">
    <property type="entry name" value="DHFR"/>
</dbReference>
<dbReference type="Proteomes" id="UP000193144">
    <property type="component" value="Unassembled WGS sequence"/>
</dbReference>
<dbReference type="GO" id="GO:0046655">
    <property type="term" value="P:folic acid metabolic process"/>
    <property type="evidence" value="ECO:0007669"/>
    <property type="project" value="TreeGrafter"/>
</dbReference>
<dbReference type="GO" id="GO:0004146">
    <property type="term" value="F:dihydrofolate reductase activity"/>
    <property type="evidence" value="ECO:0007669"/>
    <property type="project" value="UniProtKB-EC"/>
</dbReference>
<reference evidence="9 10" key="1">
    <citation type="submission" date="2016-07" db="EMBL/GenBank/DDBJ databases">
        <title>Pervasive Adenine N6-methylation of Active Genes in Fungi.</title>
        <authorList>
            <consortium name="DOE Joint Genome Institute"/>
            <person name="Mondo S.J."/>
            <person name="Dannebaum R.O."/>
            <person name="Kuo R.C."/>
            <person name="Labutti K."/>
            <person name="Haridas S."/>
            <person name="Kuo A."/>
            <person name="Salamov A."/>
            <person name="Ahrendt S.R."/>
            <person name="Lipzen A."/>
            <person name="Sullivan W."/>
            <person name="Andreopoulos W.B."/>
            <person name="Clum A."/>
            <person name="Lindquist E."/>
            <person name="Daum C."/>
            <person name="Ramamoorthy G.K."/>
            <person name="Gryganskyi A."/>
            <person name="Culley D."/>
            <person name="Magnuson J.K."/>
            <person name="James T.Y."/>
            <person name="O'Malley M.A."/>
            <person name="Stajich J.E."/>
            <person name="Spatafora J.W."/>
            <person name="Visel A."/>
            <person name="Grigoriev I.V."/>
        </authorList>
    </citation>
    <scope>NUCLEOTIDE SEQUENCE [LARGE SCALE GENOMIC DNA]</scope>
    <source>
        <strain evidence="9 10">CBS 115471</strain>
    </source>
</reference>
<dbReference type="STRING" id="1231657.A0A1Y1YNS4"/>
<dbReference type="GO" id="GO:0006730">
    <property type="term" value="P:one-carbon metabolic process"/>
    <property type="evidence" value="ECO:0007669"/>
    <property type="project" value="UniProtKB-KW"/>
</dbReference>
<dbReference type="Pfam" id="PF00186">
    <property type="entry name" value="DHFR_1"/>
    <property type="match status" value="1"/>
</dbReference>
<dbReference type="SUPFAM" id="SSF53597">
    <property type="entry name" value="Dihydrofolate reductase-like"/>
    <property type="match status" value="1"/>
</dbReference>
<dbReference type="InterPro" id="IPR024072">
    <property type="entry name" value="DHFR-like_dom_sf"/>
</dbReference>
<comment type="caution">
    <text evidence="9">The sequence shown here is derived from an EMBL/GenBank/DDBJ whole genome shotgun (WGS) entry which is preliminary data.</text>
</comment>
<gene>
    <name evidence="9" type="ORF">BCR34DRAFT_618914</name>
</gene>
<sequence length="227" mass="25765">MSETAAKDSSNTSNSLELTMITAAERSNGIGHEGDLPWRLKQELKYFTRVTRRVPHEASNTMNAVIMGRKSWDPLPDEVRPLPGRINVILSRSPKSLWSQIQKEGRDTETTHVVGSLEEGIELLHRIYAAPTSDVKLGRVFVLGGTEIFTLVLRLQSTVRLLLTRIHADFECDTFFPDFLADMRYGGWKRQDQDRLGSWVGEDVASGRVTENGVEYEFMMYERRGGF</sequence>
<protein>
    <recommendedName>
        <fullName evidence="3">Dihydrofolate reductase</fullName>
        <ecNumber evidence="2">1.5.1.3</ecNumber>
    </recommendedName>
</protein>
<proteinExistence type="inferred from homology"/>
<evidence type="ECO:0000256" key="4">
    <source>
        <dbReference type="ARBA" id="ARBA00022563"/>
    </source>
</evidence>
<dbReference type="PANTHER" id="PTHR48069">
    <property type="entry name" value="DIHYDROFOLATE REDUCTASE"/>
    <property type="match status" value="1"/>
</dbReference>
<evidence type="ECO:0000256" key="2">
    <source>
        <dbReference type="ARBA" id="ARBA00012856"/>
    </source>
</evidence>
<dbReference type="PANTHER" id="PTHR48069:SF3">
    <property type="entry name" value="DIHYDROFOLATE REDUCTASE"/>
    <property type="match status" value="1"/>
</dbReference>
<evidence type="ECO:0000259" key="8">
    <source>
        <dbReference type="PROSITE" id="PS51330"/>
    </source>
</evidence>
<dbReference type="InterPro" id="IPR017925">
    <property type="entry name" value="DHFR_CS"/>
</dbReference>
<dbReference type="InterPro" id="IPR012259">
    <property type="entry name" value="DHFR"/>
</dbReference>
<dbReference type="EC" id="1.5.1.3" evidence="2"/>
<dbReference type="GO" id="GO:0046452">
    <property type="term" value="P:dihydrofolate metabolic process"/>
    <property type="evidence" value="ECO:0007669"/>
    <property type="project" value="TreeGrafter"/>
</dbReference>
<accession>A0A1Y1YNS4</accession>
<evidence type="ECO:0000256" key="7">
    <source>
        <dbReference type="RuleBase" id="RU004474"/>
    </source>
</evidence>
<comment type="similarity">
    <text evidence="7">Belongs to the dihydrofolate reductase family.</text>
</comment>
<dbReference type="EMBL" id="MCFA01000198">
    <property type="protein sequence ID" value="ORX99416.1"/>
    <property type="molecule type" value="Genomic_DNA"/>
</dbReference>
<dbReference type="GO" id="GO:0005739">
    <property type="term" value="C:mitochondrion"/>
    <property type="evidence" value="ECO:0007669"/>
    <property type="project" value="TreeGrafter"/>
</dbReference>
<dbReference type="GO" id="GO:0046654">
    <property type="term" value="P:tetrahydrofolate biosynthetic process"/>
    <property type="evidence" value="ECO:0007669"/>
    <property type="project" value="UniProtKB-UniPathway"/>
</dbReference>
<evidence type="ECO:0000256" key="3">
    <source>
        <dbReference type="ARBA" id="ARBA00018886"/>
    </source>
</evidence>
<keyword evidence="6" id="KW-0560">Oxidoreductase</keyword>
<dbReference type="PROSITE" id="PS51330">
    <property type="entry name" value="DHFR_2"/>
    <property type="match status" value="1"/>
</dbReference>
<evidence type="ECO:0000256" key="6">
    <source>
        <dbReference type="ARBA" id="ARBA00023002"/>
    </source>
</evidence>
<dbReference type="CDD" id="cd00209">
    <property type="entry name" value="DHFR"/>
    <property type="match status" value="1"/>
</dbReference>
<keyword evidence="4" id="KW-0554">One-carbon metabolism</keyword>